<keyword evidence="1" id="KW-1133">Transmembrane helix</keyword>
<evidence type="ECO:0000313" key="4">
    <source>
        <dbReference type="EMBL" id="CAF3492790.1"/>
    </source>
</evidence>
<gene>
    <name evidence="3" type="ORF">OVA965_LOCUS68</name>
    <name evidence="4" type="ORF">TMI583_LOCUS68</name>
</gene>
<dbReference type="GO" id="GO:0004222">
    <property type="term" value="F:metalloendopeptidase activity"/>
    <property type="evidence" value="ECO:0007669"/>
    <property type="project" value="TreeGrafter"/>
</dbReference>
<feature type="signal peptide" evidence="2">
    <location>
        <begin position="1"/>
        <end position="19"/>
    </location>
</feature>
<dbReference type="InterPro" id="IPR051489">
    <property type="entry name" value="ADAM_Metalloproteinase"/>
</dbReference>
<name>A0A8S2CJW8_9BILA</name>
<dbReference type="GO" id="GO:0005886">
    <property type="term" value="C:plasma membrane"/>
    <property type="evidence" value="ECO:0007669"/>
    <property type="project" value="TreeGrafter"/>
</dbReference>
<reference evidence="3" key="1">
    <citation type="submission" date="2021-02" db="EMBL/GenBank/DDBJ databases">
        <authorList>
            <person name="Nowell W R."/>
        </authorList>
    </citation>
    <scope>NUCLEOTIDE SEQUENCE</scope>
</reference>
<keyword evidence="1" id="KW-0812">Transmembrane</keyword>
<dbReference type="AlphaFoldDB" id="A0A8S2CJW8"/>
<evidence type="ECO:0000313" key="5">
    <source>
        <dbReference type="Proteomes" id="UP000677228"/>
    </source>
</evidence>
<dbReference type="GO" id="GO:0006509">
    <property type="term" value="P:membrane protein ectodomain proteolysis"/>
    <property type="evidence" value="ECO:0007669"/>
    <property type="project" value="TreeGrafter"/>
</dbReference>
<dbReference type="EMBL" id="CAJOBA010000003">
    <property type="protein sequence ID" value="CAF3492790.1"/>
    <property type="molecule type" value="Genomic_DNA"/>
</dbReference>
<organism evidence="3 5">
    <name type="scientific">Didymodactylos carnosus</name>
    <dbReference type="NCBI Taxonomy" id="1234261"/>
    <lineage>
        <taxon>Eukaryota</taxon>
        <taxon>Metazoa</taxon>
        <taxon>Spiralia</taxon>
        <taxon>Gnathifera</taxon>
        <taxon>Rotifera</taxon>
        <taxon>Eurotatoria</taxon>
        <taxon>Bdelloidea</taxon>
        <taxon>Philodinida</taxon>
        <taxon>Philodinidae</taxon>
        <taxon>Didymodactylos</taxon>
    </lineage>
</organism>
<protein>
    <submittedName>
        <fullName evidence="3">Uncharacterized protein</fullName>
    </submittedName>
</protein>
<comment type="caution">
    <text evidence="3">The sequence shown here is derived from an EMBL/GenBank/DDBJ whole genome shotgun (WGS) entry which is preliminary data.</text>
</comment>
<proteinExistence type="predicted"/>
<feature type="transmembrane region" description="Helical" evidence="1">
    <location>
        <begin position="503"/>
        <end position="526"/>
    </location>
</feature>
<dbReference type="Proteomes" id="UP000677228">
    <property type="component" value="Unassembled WGS sequence"/>
</dbReference>
<dbReference type="EMBL" id="CAJNOK010000003">
    <property type="protein sequence ID" value="CAF0721377.1"/>
    <property type="molecule type" value="Genomic_DNA"/>
</dbReference>
<feature type="chain" id="PRO_5036434470" evidence="2">
    <location>
        <begin position="20"/>
        <end position="587"/>
    </location>
</feature>
<keyword evidence="2" id="KW-0732">Signal</keyword>
<sequence length="587" mass="66965">MILFLFVSVFLSISKSSFSSFTLPEKLIRCNQAISSDQINSINNNSQQLSLTLCDVSFNLSLRQNNHYLSKNFSIDLINDNSTSQYSSLASSASSSSLSLIGDVNQDPLSLVSLILTSDRLLSIFIYVNQTYYYYQTYGDDNETYYSLTFSLRDLIQHYSIQINDSIWSTLKQEEITYQKRTYSIRDLHFIFELLTSRCSLSTSTSTINTNSAFYCSLALICDTYLFRNVFQYDLTLTQEYLAYIIQQYNFILRTLTKHVYAGFLIQKLVIYNTTTIITANKSSNNNDSTTTTNFDMLHTLSASDWKKYCLVNLMTSSHNQTMSTIIGYPASIHTYDVGGTCSTPFESTENNITKKINLNTGITFISKHLLSSKNSTILFDLFIKTSYLYLRQMGLNLTLCSVNETKRRFFINKDVAPIIEKCSDLLSSTLKQSLKRRSHLCFTQVDDELFTQISKKQAYHQTCEETIDQQTIVHGKKTNRKQPYVENALNSDYRASFFEQNIVGLAVSLSLCLWIPVSCFVHFCIDEKNKKMHMSSHNVTMNNTNGLPSSLPSTKKSTKHRTIVFSELQPCLNSNSQCVSVQTQTE</sequence>
<evidence type="ECO:0000256" key="1">
    <source>
        <dbReference type="SAM" id="Phobius"/>
    </source>
</evidence>
<dbReference type="GO" id="GO:0007219">
    <property type="term" value="P:Notch signaling pathway"/>
    <property type="evidence" value="ECO:0007669"/>
    <property type="project" value="TreeGrafter"/>
</dbReference>
<dbReference type="PANTHER" id="PTHR45702:SF2">
    <property type="entry name" value="KUZBANIAN, ISOFORM A"/>
    <property type="match status" value="1"/>
</dbReference>
<evidence type="ECO:0000256" key="2">
    <source>
        <dbReference type="SAM" id="SignalP"/>
    </source>
</evidence>
<dbReference type="PANTHER" id="PTHR45702">
    <property type="entry name" value="ADAM10/ADAM17 METALLOPEPTIDASE FAMILY MEMBER"/>
    <property type="match status" value="1"/>
</dbReference>
<accession>A0A8S2CJW8</accession>
<keyword evidence="1" id="KW-0472">Membrane</keyword>
<evidence type="ECO:0000313" key="3">
    <source>
        <dbReference type="EMBL" id="CAF0721377.1"/>
    </source>
</evidence>
<dbReference type="Proteomes" id="UP000682733">
    <property type="component" value="Unassembled WGS sequence"/>
</dbReference>